<comment type="caution">
    <text evidence="1">The sequence shown here is derived from an EMBL/GenBank/DDBJ whole genome shotgun (WGS) entry which is preliminary data.</text>
</comment>
<name>A0AAD3SCA7_NEPGR</name>
<evidence type="ECO:0000313" key="2">
    <source>
        <dbReference type="Proteomes" id="UP001279734"/>
    </source>
</evidence>
<protein>
    <submittedName>
        <fullName evidence="1">Uncharacterized protein</fullName>
    </submittedName>
</protein>
<dbReference type="Proteomes" id="UP001279734">
    <property type="component" value="Unassembled WGS sequence"/>
</dbReference>
<proteinExistence type="predicted"/>
<organism evidence="1 2">
    <name type="scientific">Nepenthes gracilis</name>
    <name type="common">Slender pitcher plant</name>
    <dbReference type="NCBI Taxonomy" id="150966"/>
    <lineage>
        <taxon>Eukaryota</taxon>
        <taxon>Viridiplantae</taxon>
        <taxon>Streptophyta</taxon>
        <taxon>Embryophyta</taxon>
        <taxon>Tracheophyta</taxon>
        <taxon>Spermatophyta</taxon>
        <taxon>Magnoliopsida</taxon>
        <taxon>eudicotyledons</taxon>
        <taxon>Gunneridae</taxon>
        <taxon>Pentapetalae</taxon>
        <taxon>Caryophyllales</taxon>
        <taxon>Nepenthaceae</taxon>
        <taxon>Nepenthes</taxon>
    </lineage>
</organism>
<dbReference type="EMBL" id="BSYO01000008">
    <property type="protein sequence ID" value="GMH08166.1"/>
    <property type="molecule type" value="Genomic_DNA"/>
</dbReference>
<dbReference type="AlphaFoldDB" id="A0AAD3SCA7"/>
<keyword evidence="2" id="KW-1185">Reference proteome</keyword>
<gene>
    <name evidence="1" type="ORF">Nepgr_010006</name>
</gene>
<accession>A0AAD3SCA7</accession>
<evidence type="ECO:0000313" key="1">
    <source>
        <dbReference type="EMBL" id="GMH08166.1"/>
    </source>
</evidence>
<reference evidence="1" key="1">
    <citation type="submission" date="2023-05" db="EMBL/GenBank/DDBJ databases">
        <title>Nepenthes gracilis genome sequencing.</title>
        <authorList>
            <person name="Fukushima K."/>
        </authorList>
    </citation>
    <scope>NUCLEOTIDE SEQUENCE</scope>
    <source>
        <strain evidence="1">SING2019-196</strain>
    </source>
</reference>
<sequence>MHPWLGLFHLLKLQQLRKFVELPCYLPLNGSNDTYKRVINFCMAPICSSLARPRQPAEAGPAISAQLSETTLRLTCFSS</sequence>